<evidence type="ECO:0000256" key="1">
    <source>
        <dbReference type="ARBA" id="ARBA00009277"/>
    </source>
</evidence>
<feature type="domain" description="Integrase catalytic" evidence="4">
    <location>
        <begin position="131"/>
        <end position="311"/>
    </location>
</feature>
<dbReference type="Pfam" id="PF22483">
    <property type="entry name" value="Mu-transpos_C_2"/>
    <property type="match status" value="1"/>
</dbReference>
<dbReference type="EMBL" id="JADKNH010000001">
    <property type="protein sequence ID" value="MBF4691586.1"/>
    <property type="molecule type" value="Genomic_DNA"/>
</dbReference>
<evidence type="ECO:0000313" key="6">
    <source>
        <dbReference type="Proteomes" id="UP000614200"/>
    </source>
</evidence>
<feature type="region of interest" description="Disordered" evidence="2">
    <location>
        <begin position="482"/>
        <end position="515"/>
    </location>
</feature>
<gene>
    <name evidence="5" type="ORF">ISU02_00575</name>
</gene>
<dbReference type="InterPro" id="IPR017895">
    <property type="entry name" value="HTH_IS408/IS1162_type"/>
</dbReference>
<organism evidence="5 6">
    <name type="scientific">Fusibacter ferrireducens</name>
    <dbReference type="NCBI Taxonomy" id="2785058"/>
    <lineage>
        <taxon>Bacteria</taxon>
        <taxon>Bacillati</taxon>
        <taxon>Bacillota</taxon>
        <taxon>Clostridia</taxon>
        <taxon>Eubacteriales</taxon>
        <taxon>Eubacteriales Family XII. Incertae Sedis</taxon>
        <taxon>Fusibacter</taxon>
    </lineage>
</organism>
<dbReference type="PANTHER" id="PTHR35004:SF8">
    <property type="entry name" value="TRANSPOSASE RV3428C-RELATED"/>
    <property type="match status" value="1"/>
</dbReference>
<accession>A0ABR9ZMC9</accession>
<dbReference type="InterPro" id="IPR001584">
    <property type="entry name" value="Integrase_cat-core"/>
</dbReference>
<comment type="caution">
    <text evidence="5">The sequence shown here is derived from an EMBL/GenBank/DDBJ whole genome shotgun (WGS) entry which is preliminary data.</text>
</comment>
<dbReference type="RefSeq" id="WP_194699833.1">
    <property type="nucleotide sequence ID" value="NZ_JADKNH010000001.1"/>
</dbReference>
<evidence type="ECO:0000313" key="5">
    <source>
        <dbReference type="EMBL" id="MBF4691586.1"/>
    </source>
</evidence>
<evidence type="ECO:0000259" key="3">
    <source>
        <dbReference type="PROSITE" id="PS50532"/>
    </source>
</evidence>
<dbReference type="Gene3D" id="3.30.420.10">
    <property type="entry name" value="Ribonuclease H-like superfamily/Ribonuclease H"/>
    <property type="match status" value="1"/>
</dbReference>
<keyword evidence="6" id="KW-1185">Reference proteome</keyword>
<dbReference type="NCBIfam" id="NF033546">
    <property type="entry name" value="transpos_IS21"/>
    <property type="match status" value="1"/>
</dbReference>
<dbReference type="SUPFAM" id="SSF53098">
    <property type="entry name" value="Ribonuclease H-like"/>
    <property type="match status" value="1"/>
</dbReference>
<dbReference type="PANTHER" id="PTHR35004">
    <property type="entry name" value="TRANSPOSASE RV3428C-RELATED"/>
    <property type="match status" value="1"/>
</dbReference>
<name>A0ABR9ZMC9_9FIRM</name>
<dbReference type="InterPro" id="IPR054353">
    <property type="entry name" value="IstA-like_C"/>
</dbReference>
<dbReference type="Proteomes" id="UP000614200">
    <property type="component" value="Unassembled WGS sequence"/>
</dbReference>
<dbReference type="InterPro" id="IPR012337">
    <property type="entry name" value="RNaseH-like_sf"/>
</dbReference>
<dbReference type="PROSITE" id="PS50532">
    <property type="entry name" value="HTH_IS408"/>
    <property type="match status" value="1"/>
</dbReference>
<comment type="similarity">
    <text evidence="1">Belongs to the transposase IS21/IS408/IS1162 family.</text>
</comment>
<evidence type="ECO:0000256" key="2">
    <source>
        <dbReference type="SAM" id="MobiDB-lite"/>
    </source>
</evidence>
<evidence type="ECO:0000259" key="4">
    <source>
        <dbReference type="PROSITE" id="PS50994"/>
    </source>
</evidence>
<reference evidence="5 6" key="1">
    <citation type="submission" date="2020-11" db="EMBL/GenBank/DDBJ databases">
        <title>Fusibacter basophilias sp. nov.</title>
        <authorList>
            <person name="Qiu D."/>
        </authorList>
    </citation>
    <scope>NUCLEOTIDE SEQUENCE [LARGE SCALE GENOMIC DNA]</scope>
    <source>
        <strain evidence="5 6">Q10-2</strain>
    </source>
</reference>
<dbReference type="PROSITE" id="PS50994">
    <property type="entry name" value="INTEGRASE"/>
    <property type="match status" value="1"/>
</dbReference>
<dbReference type="InterPro" id="IPR036397">
    <property type="entry name" value="RNaseH_sf"/>
</dbReference>
<feature type="domain" description="HTH IS408-type" evidence="3">
    <location>
        <begin position="4"/>
        <end position="83"/>
    </location>
</feature>
<proteinExistence type="inferred from homology"/>
<protein>
    <submittedName>
        <fullName evidence="5">IS21 family transposase</fullName>
    </submittedName>
</protein>
<feature type="compositionally biased region" description="Basic and acidic residues" evidence="2">
    <location>
        <begin position="482"/>
        <end position="491"/>
    </location>
</feature>
<sequence length="515" mass="58576">MVNYREILRLKSLGYSQRQIAASVHSSRNTVKDVLVLASSVGIKWPLDEAATNESLHEALYPGRVAISSGRQLPDYPYIHKELAKPGVNLTLLWSEYCEKCYNAGATPYMYSQFCDKYRHWARITKATMRIKHKPGDTMQVDWAGNTIPVHDSVTGEVDKAYLFIAALPCSCYVYAEACLDMTSASWLSCHVHAYEYFGGVTRLLIPDNLKTGVIKNTRNETILNRSYQEMAEHYDTAIIPARVKRPKDKSVAEGSVKYASTWIIAALRNQKFFTIDEVRRAVREKLEELNNYPFKKREGNRHSAYFDEEQAFMKPLPVAPFEPADWSSATIRPDYLITDGINKYSVPFDLIGETLDIRVTSKAVEAFYHGSRVASHSRVHMQQRDPITKKEHMPSEHQKYLAYNKEDFLVWAMSVGPKTTEVVERFLSSGKEPEQGYKSCASLSKLADSYSNNRLEKACDRVLIYSNSPTIRNIRTILKNGQDRLKKEKPQPPSPNSYGITRGAAYYGKDGDQQ</sequence>